<keyword evidence="2" id="KW-0378">Hydrolase</keyword>
<protein>
    <recommendedName>
        <fullName evidence="5">Maf-like protein</fullName>
    </recommendedName>
</protein>
<dbReference type="InterPro" id="IPR003697">
    <property type="entry name" value="Maf-like"/>
</dbReference>
<dbReference type="SUPFAM" id="SSF52972">
    <property type="entry name" value="ITPase-like"/>
    <property type="match status" value="1"/>
</dbReference>
<dbReference type="Gene3D" id="3.90.950.10">
    <property type="match status" value="1"/>
</dbReference>
<dbReference type="GO" id="GO:0047429">
    <property type="term" value="F:nucleoside triphosphate diphosphatase activity"/>
    <property type="evidence" value="ECO:0007669"/>
    <property type="project" value="InterPro"/>
</dbReference>
<evidence type="ECO:0000256" key="2">
    <source>
        <dbReference type="ARBA" id="ARBA00022801"/>
    </source>
</evidence>
<comment type="cofactor">
    <cofactor evidence="1">
        <name>a divalent metal cation</name>
        <dbReference type="ChEBI" id="CHEBI:60240"/>
    </cofactor>
</comment>
<evidence type="ECO:0008006" key="5">
    <source>
        <dbReference type="Google" id="ProtNLM"/>
    </source>
</evidence>
<dbReference type="Pfam" id="PF02545">
    <property type="entry name" value="Maf"/>
    <property type="match status" value="1"/>
</dbReference>
<dbReference type="InterPro" id="IPR029001">
    <property type="entry name" value="ITPase-like_fam"/>
</dbReference>
<organism evidence="3 4">
    <name type="scientific">Pristionchus mayeri</name>
    <dbReference type="NCBI Taxonomy" id="1317129"/>
    <lineage>
        <taxon>Eukaryota</taxon>
        <taxon>Metazoa</taxon>
        <taxon>Ecdysozoa</taxon>
        <taxon>Nematoda</taxon>
        <taxon>Chromadorea</taxon>
        <taxon>Rhabditida</taxon>
        <taxon>Rhabditina</taxon>
        <taxon>Diplogasteromorpha</taxon>
        <taxon>Diplogasteroidea</taxon>
        <taxon>Neodiplogasteridae</taxon>
        <taxon>Pristionchus</taxon>
    </lineage>
</organism>
<comment type="caution">
    <text evidence="3">The sequence shown here is derived from an EMBL/GenBank/DDBJ whole genome shotgun (WGS) entry which is preliminary data.</text>
</comment>
<evidence type="ECO:0000313" key="3">
    <source>
        <dbReference type="EMBL" id="GMR49324.1"/>
    </source>
</evidence>
<dbReference type="Proteomes" id="UP001328107">
    <property type="component" value="Unassembled WGS sequence"/>
</dbReference>
<dbReference type="EMBL" id="BTRK01000004">
    <property type="protein sequence ID" value="GMR49324.1"/>
    <property type="molecule type" value="Genomic_DNA"/>
</dbReference>
<reference evidence="4" key="1">
    <citation type="submission" date="2022-10" db="EMBL/GenBank/DDBJ databases">
        <title>Genome assembly of Pristionchus species.</title>
        <authorList>
            <person name="Yoshida K."/>
            <person name="Sommer R.J."/>
        </authorList>
    </citation>
    <scope>NUCLEOTIDE SEQUENCE [LARGE SCALE GENOMIC DNA]</scope>
    <source>
        <strain evidence="4">RS5460</strain>
    </source>
</reference>
<feature type="non-terminal residue" evidence="3">
    <location>
        <position position="1"/>
    </location>
</feature>
<evidence type="ECO:0000313" key="4">
    <source>
        <dbReference type="Proteomes" id="UP001328107"/>
    </source>
</evidence>
<sequence>SAIAILASQSPDRLNLLKQIVRDPQVIVSNFEENLSKDLPVEDFVIQTATGKLDVVVEELKKNQTPFDYIIAADTVIHFDNEIICKPKDDEDARNTIRRLSGTSHEVYTGLAIYYKNGSRTSLVEKTIVTFRDLPQSTIDA</sequence>
<keyword evidence="4" id="KW-1185">Reference proteome</keyword>
<gene>
    <name evidence="3" type="ORF">PMAYCL1PPCAC_19519</name>
</gene>
<name>A0AAN5CRM3_9BILA</name>
<accession>A0AAN5CRM3</accession>
<dbReference type="AlphaFoldDB" id="A0AAN5CRM3"/>
<dbReference type="PANTHER" id="PTHR43213:SF5">
    <property type="entry name" value="BIFUNCTIONAL DTTP_UTP PYROPHOSPHATASE_METHYLTRANSFERASE PROTEIN-RELATED"/>
    <property type="match status" value="1"/>
</dbReference>
<proteinExistence type="predicted"/>
<dbReference type="PANTHER" id="PTHR43213">
    <property type="entry name" value="BIFUNCTIONAL DTTP/UTP PYROPHOSPHATASE/METHYLTRANSFERASE PROTEIN-RELATED"/>
    <property type="match status" value="1"/>
</dbReference>
<evidence type="ECO:0000256" key="1">
    <source>
        <dbReference type="ARBA" id="ARBA00001968"/>
    </source>
</evidence>